<evidence type="ECO:0000256" key="1">
    <source>
        <dbReference type="ARBA" id="ARBA00006774"/>
    </source>
</evidence>
<evidence type="ECO:0000256" key="3">
    <source>
        <dbReference type="ARBA" id="ARBA00022605"/>
    </source>
</evidence>
<dbReference type="InterPro" id="IPR002813">
    <property type="entry name" value="Arg_biosynth_ArgJ"/>
</dbReference>
<comment type="similarity">
    <text evidence="1">Belongs to the ArgJ family.</text>
</comment>
<dbReference type="VEuPathDB" id="FungiDB:SAPIO_CDS0096"/>
<keyword evidence="7" id="KW-0511">Multifunctional enzyme</keyword>
<dbReference type="GO" id="GO:0005759">
    <property type="term" value="C:mitochondrial matrix"/>
    <property type="evidence" value="ECO:0007669"/>
    <property type="project" value="TreeGrafter"/>
</dbReference>
<dbReference type="AlphaFoldDB" id="A0A084GHI6"/>
<feature type="region of interest" description="Disordered" evidence="9">
    <location>
        <begin position="180"/>
        <end position="205"/>
    </location>
</feature>
<dbReference type="GO" id="GO:0004042">
    <property type="term" value="F:L-glutamate N-acetyltransferase activity"/>
    <property type="evidence" value="ECO:0007669"/>
    <property type="project" value="TreeGrafter"/>
</dbReference>
<evidence type="ECO:0000313" key="10">
    <source>
        <dbReference type="EMBL" id="KEZ46798.1"/>
    </source>
</evidence>
<evidence type="ECO:0000256" key="5">
    <source>
        <dbReference type="ARBA" id="ARBA00022813"/>
    </source>
</evidence>
<feature type="region of interest" description="Disordered" evidence="9">
    <location>
        <begin position="106"/>
        <end position="126"/>
    </location>
</feature>
<keyword evidence="5" id="KW-0068">Autocatalytic cleavage</keyword>
<evidence type="ECO:0000313" key="11">
    <source>
        <dbReference type="Proteomes" id="UP000028545"/>
    </source>
</evidence>
<keyword evidence="6" id="KW-0496">Mitochondrion</keyword>
<evidence type="ECO:0000256" key="9">
    <source>
        <dbReference type="SAM" id="MobiDB-lite"/>
    </source>
</evidence>
<organism evidence="10 11">
    <name type="scientific">Pseudallescheria apiosperma</name>
    <name type="common">Scedosporium apiospermum</name>
    <dbReference type="NCBI Taxonomy" id="563466"/>
    <lineage>
        <taxon>Eukaryota</taxon>
        <taxon>Fungi</taxon>
        <taxon>Dikarya</taxon>
        <taxon>Ascomycota</taxon>
        <taxon>Pezizomycotina</taxon>
        <taxon>Sordariomycetes</taxon>
        <taxon>Hypocreomycetidae</taxon>
        <taxon>Microascales</taxon>
        <taxon>Microascaceae</taxon>
        <taxon>Scedosporium</taxon>
    </lineage>
</organism>
<evidence type="ECO:0000256" key="7">
    <source>
        <dbReference type="ARBA" id="ARBA00023268"/>
    </source>
</evidence>
<gene>
    <name evidence="10" type="ORF">SAPIO_CDS0096</name>
</gene>
<dbReference type="GeneID" id="27718248"/>
<evidence type="ECO:0000256" key="8">
    <source>
        <dbReference type="ARBA" id="ARBA00023315"/>
    </source>
</evidence>
<dbReference type="HOGENOM" id="CLU_572595_0_0_1"/>
<accession>A0A084GHI6</accession>
<dbReference type="RefSeq" id="XP_016646597.1">
    <property type="nucleotide sequence ID" value="XM_016782964.1"/>
</dbReference>
<feature type="compositionally biased region" description="Basic and acidic residues" evidence="9">
    <location>
        <begin position="111"/>
        <end position="126"/>
    </location>
</feature>
<dbReference type="PANTHER" id="PTHR23100:SF0">
    <property type="entry name" value="ARGININE BIOSYNTHESIS BIFUNCTIONAL PROTEIN ARGJ, MITOCHONDRIAL"/>
    <property type="match status" value="1"/>
</dbReference>
<sequence length="477" mass="54002">MKQLQAQKRPPLGSIRNDRREGPNDEPNPRQALNRPGNGPGTPGVLSNDHDVQMSDADWSELTAKLICGFNEMRNELRELRQEFRGSRKAAGGENSAKVAVSLGDAVGGPARHEQEPRRAAESEKATRFPIRWPFANTSSSTQGVAPPEYSPMYTQEELNIEIAKVESTHSQRVDGLNHKLEKEKNEKDELSDRLQKEKTANEGLKRELQIKERKMQTISKALTRAGRSDNPMIDEEIKRRFGELKSDLQSLVRRHFSLTLPQDAYPQAASPDMPELLLRQMIADQLHTHFFSPNAMLFGLDDEMLAQSPFKRFERSLQDAGCDDAILREWRIASVKACHALNPTDDMTEFVSDRAHCIWMNREDRGKHSFALRDYCIHRDKQNHEQAFADLEEVCGKAASLALLFRSSSFEYEWEQPYTCLKQLHVIVEAATEEAARKVAVTIARNPLAKTVLYGKDANWEHILCATGYSPISEPG</sequence>
<evidence type="ECO:0000256" key="2">
    <source>
        <dbReference type="ARBA" id="ARBA00022571"/>
    </source>
</evidence>
<dbReference type="EMBL" id="JOWA01000011">
    <property type="protein sequence ID" value="KEZ46798.1"/>
    <property type="molecule type" value="Genomic_DNA"/>
</dbReference>
<comment type="caution">
    <text evidence="10">The sequence shown here is derived from an EMBL/GenBank/DDBJ whole genome shotgun (WGS) entry which is preliminary data.</text>
</comment>
<dbReference type="OrthoDB" id="4743266at2759"/>
<dbReference type="InterPro" id="IPR042195">
    <property type="entry name" value="ArgJ_beta_C"/>
</dbReference>
<dbReference type="PANTHER" id="PTHR23100">
    <property type="entry name" value="ARGININE BIOSYNTHESIS BIFUNCTIONAL PROTEIN ARGJ"/>
    <property type="match status" value="1"/>
</dbReference>
<dbReference type="Gene3D" id="3.10.20.340">
    <property type="entry name" value="ArgJ beta chain, C-terminal domain"/>
    <property type="match status" value="1"/>
</dbReference>
<feature type="region of interest" description="Disordered" evidence="9">
    <location>
        <begin position="1"/>
        <end position="56"/>
    </location>
</feature>
<keyword evidence="8" id="KW-0012">Acyltransferase</keyword>
<evidence type="ECO:0000256" key="6">
    <source>
        <dbReference type="ARBA" id="ARBA00023128"/>
    </source>
</evidence>
<dbReference type="KEGG" id="sapo:SAPIO_CDS0096"/>
<reference evidence="10 11" key="1">
    <citation type="journal article" date="2014" name="Genome Announc.">
        <title>Draft genome sequence of the pathogenic fungus Scedosporium apiospermum.</title>
        <authorList>
            <person name="Vandeputte P."/>
            <person name="Ghamrawi S."/>
            <person name="Rechenmann M."/>
            <person name="Iltis A."/>
            <person name="Giraud S."/>
            <person name="Fleury M."/>
            <person name="Thornton C."/>
            <person name="Delhaes L."/>
            <person name="Meyer W."/>
            <person name="Papon N."/>
            <person name="Bouchara J.P."/>
        </authorList>
    </citation>
    <scope>NUCLEOTIDE SEQUENCE [LARGE SCALE GENOMIC DNA]</scope>
    <source>
        <strain evidence="10 11">IHEM 14462</strain>
    </source>
</reference>
<keyword evidence="3" id="KW-0028">Amino-acid biosynthesis</keyword>
<keyword evidence="4" id="KW-0808">Transferase</keyword>
<dbReference type="GO" id="GO:0006592">
    <property type="term" value="P:ornithine biosynthetic process"/>
    <property type="evidence" value="ECO:0007669"/>
    <property type="project" value="TreeGrafter"/>
</dbReference>
<name>A0A084GHI6_PSEDA</name>
<evidence type="ECO:0000256" key="4">
    <source>
        <dbReference type="ARBA" id="ARBA00022679"/>
    </source>
</evidence>
<dbReference type="Pfam" id="PF01960">
    <property type="entry name" value="ArgJ"/>
    <property type="match status" value="1"/>
</dbReference>
<dbReference type="SUPFAM" id="SSF56266">
    <property type="entry name" value="DmpA/ArgJ-like"/>
    <property type="match status" value="1"/>
</dbReference>
<proteinExistence type="inferred from homology"/>
<dbReference type="GO" id="GO:0006526">
    <property type="term" value="P:L-arginine biosynthetic process"/>
    <property type="evidence" value="ECO:0007669"/>
    <property type="project" value="UniProtKB-KW"/>
</dbReference>
<dbReference type="InterPro" id="IPR016117">
    <property type="entry name" value="ArgJ-like_dom_sf"/>
</dbReference>
<protein>
    <submittedName>
        <fullName evidence="10">Uncharacterized protein</fullName>
    </submittedName>
</protein>
<dbReference type="Proteomes" id="UP000028545">
    <property type="component" value="Unassembled WGS sequence"/>
</dbReference>
<keyword evidence="2" id="KW-0055">Arginine biosynthesis</keyword>
<keyword evidence="11" id="KW-1185">Reference proteome</keyword>
<dbReference type="GO" id="GO:0004358">
    <property type="term" value="F:L-glutamate N-acetyltransferase activity, acting on acetyl-L-ornithine as donor"/>
    <property type="evidence" value="ECO:0007669"/>
    <property type="project" value="InterPro"/>
</dbReference>